<protein>
    <submittedName>
        <fullName evidence="3">Predicted dehydrogenase</fullName>
    </submittedName>
</protein>
<feature type="domain" description="GFO/IDH/MocA-like oxidoreductase" evidence="2">
    <location>
        <begin position="135"/>
        <end position="267"/>
    </location>
</feature>
<dbReference type="STRING" id="531814.SAMN04487944_10591"/>
<dbReference type="PANTHER" id="PTHR43249:SF1">
    <property type="entry name" value="D-GLUCOSIDE 3-DEHYDROGENASE"/>
    <property type="match status" value="1"/>
</dbReference>
<dbReference type="AlphaFoldDB" id="A0A1H9PR27"/>
<dbReference type="GO" id="GO:0000166">
    <property type="term" value="F:nucleotide binding"/>
    <property type="evidence" value="ECO:0007669"/>
    <property type="project" value="InterPro"/>
</dbReference>
<name>A0A1H9PR27_9BACI</name>
<dbReference type="Pfam" id="PF01408">
    <property type="entry name" value="GFO_IDH_MocA"/>
    <property type="match status" value="1"/>
</dbReference>
<evidence type="ECO:0000313" key="4">
    <source>
        <dbReference type="Proteomes" id="UP000199687"/>
    </source>
</evidence>
<dbReference type="EMBL" id="FOGL01000005">
    <property type="protein sequence ID" value="SER50013.1"/>
    <property type="molecule type" value="Genomic_DNA"/>
</dbReference>
<dbReference type="Gene3D" id="3.40.50.720">
    <property type="entry name" value="NAD(P)-binding Rossmann-like Domain"/>
    <property type="match status" value="1"/>
</dbReference>
<keyword evidence="4" id="KW-1185">Reference proteome</keyword>
<evidence type="ECO:0000259" key="2">
    <source>
        <dbReference type="Pfam" id="PF22725"/>
    </source>
</evidence>
<gene>
    <name evidence="3" type="ORF">SAMN04487944_10591</name>
</gene>
<feature type="domain" description="Gfo/Idh/MocA-like oxidoreductase N-terminal" evidence="1">
    <location>
        <begin position="6"/>
        <end position="127"/>
    </location>
</feature>
<reference evidence="3 4" key="1">
    <citation type="submission" date="2016-10" db="EMBL/GenBank/DDBJ databases">
        <authorList>
            <person name="de Groot N.N."/>
        </authorList>
    </citation>
    <scope>NUCLEOTIDE SEQUENCE [LARGE SCALE GENOMIC DNA]</scope>
    <source>
        <strain evidence="3 4">CGMCC 1.7727</strain>
    </source>
</reference>
<organism evidence="3 4">
    <name type="scientific">Gracilibacillus ureilyticus</name>
    <dbReference type="NCBI Taxonomy" id="531814"/>
    <lineage>
        <taxon>Bacteria</taxon>
        <taxon>Bacillati</taxon>
        <taxon>Bacillota</taxon>
        <taxon>Bacilli</taxon>
        <taxon>Bacillales</taxon>
        <taxon>Bacillaceae</taxon>
        <taxon>Gracilibacillus</taxon>
    </lineage>
</organism>
<dbReference type="SUPFAM" id="SSF55347">
    <property type="entry name" value="Glyceraldehyde-3-phosphate dehydrogenase-like, C-terminal domain"/>
    <property type="match status" value="1"/>
</dbReference>
<dbReference type="Proteomes" id="UP000199687">
    <property type="component" value="Unassembled WGS sequence"/>
</dbReference>
<accession>A0A1H9PR27</accession>
<dbReference type="InterPro" id="IPR036291">
    <property type="entry name" value="NAD(P)-bd_dom_sf"/>
</dbReference>
<evidence type="ECO:0000259" key="1">
    <source>
        <dbReference type="Pfam" id="PF01408"/>
    </source>
</evidence>
<proteinExistence type="predicted"/>
<dbReference type="InterPro" id="IPR052515">
    <property type="entry name" value="Gfo/Idh/MocA_Oxidoreductase"/>
</dbReference>
<dbReference type="InterPro" id="IPR055170">
    <property type="entry name" value="GFO_IDH_MocA-like_dom"/>
</dbReference>
<dbReference type="InterPro" id="IPR000683">
    <property type="entry name" value="Gfo/Idh/MocA-like_OxRdtase_N"/>
</dbReference>
<dbReference type="PANTHER" id="PTHR43249">
    <property type="entry name" value="UDP-N-ACETYL-2-AMINO-2-DEOXY-D-GLUCURONATE OXIDASE"/>
    <property type="match status" value="1"/>
</dbReference>
<sequence length="393" mass="44497">MEKKVSVVLVGIGGYGNIYVKEFFSDENENAFLEGVVDPYPENSRYYQEIMDHNIPVYSSLEDFYSEHTADLAIISSPIQLHKHQSCLAMENGSHVLCEKPATANREHLQEMIDTRDRTNKLLAIGFNWSFTDSVQQLKKDILSGLFGQPLRMKSLVLWPRNVDYFNRSSWAGKKFSSQGEMIFDSVANNATAHFLHHLLYLTGDTIETCAEIDQLSAELYRANPIETFDTCAVHLITKNNVEMVYLASHAVANEHRPKYTLEFENAVITYHPTNENSNIIAKFNDGKEKVYKDPEKDHLAKFGVMLDAILQGHNKILCGPEAASGHVNAIYGMHQSVKEIPVFPDKWITIEKTKKLTIVEGLEETLTQCYKQFCLPDDLGTEWSAPGSIIKL</sequence>
<dbReference type="Pfam" id="PF22725">
    <property type="entry name" value="GFO_IDH_MocA_C3"/>
    <property type="match status" value="1"/>
</dbReference>
<dbReference type="RefSeq" id="WP_089740161.1">
    <property type="nucleotide sequence ID" value="NZ_FOGL01000005.1"/>
</dbReference>
<dbReference type="Gene3D" id="3.30.360.10">
    <property type="entry name" value="Dihydrodipicolinate Reductase, domain 2"/>
    <property type="match status" value="1"/>
</dbReference>
<dbReference type="SUPFAM" id="SSF51735">
    <property type="entry name" value="NAD(P)-binding Rossmann-fold domains"/>
    <property type="match status" value="1"/>
</dbReference>
<dbReference type="OrthoDB" id="9781966at2"/>
<evidence type="ECO:0000313" key="3">
    <source>
        <dbReference type="EMBL" id="SER50013.1"/>
    </source>
</evidence>